<dbReference type="CDD" id="cd09631">
    <property type="entry name" value="DOMON_DOH"/>
    <property type="match status" value="1"/>
</dbReference>
<dbReference type="InterPro" id="IPR045266">
    <property type="entry name" value="DOH_DOMON"/>
</dbReference>
<proteinExistence type="predicted"/>
<feature type="domain" description="DOMON" evidence="3">
    <location>
        <begin position="281"/>
        <end position="417"/>
    </location>
</feature>
<dbReference type="Proteomes" id="UP001152320">
    <property type="component" value="Chromosome 17"/>
</dbReference>
<dbReference type="InterPro" id="IPR000477">
    <property type="entry name" value="RT_dom"/>
</dbReference>
<dbReference type="Pfam" id="PF26215">
    <property type="entry name" value="HTH_animal"/>
    <property type="match status" value="1"/>
</dbReference>
<evidence type="ECO:0000313" key="6">
    <source>
        <dbReference type="Proteomes" id="UP001152320"/>
    </source>
</evidence>
<dbReference type="Pfam" id="PF03351">
    <property type="entry name" value="DOMON"/>
    <property type="match status" value="1"/>
</dbReference>
<dbReference type="PROSITE" id="PS51549">
    <property type="entry name" value="DM13"/>
    <property type="match status" value="2"/>
</dbReference>
<gene>
    <name evidence="5" type="ORF">HOLleu_33762</name>
</gene>
<feature type="chain" id="PRO_5040309610" evidence="2">
    <location>
        <begin position="27"/>
        <end position="1057"/>
    </location>
</feature>
<evidence type="ECO:0000259" key="3">
    <source>
        <dbReference type="PROSITE" id="PS50836"/>
    </source>
</evidence>
<accession>A0A9Q1BFP3</accession>
<dbReference type="AlphaFoldDB" id="A0A9Q1BFP3"/>
<dbReference type="InterPro" id="IPR005018">
    <property type="entry name" value="DOMON_domain"/>
</dbReference>
<comment type="caution">
    <text evidence="5">The sequence shown here is derived from an EMBL/GenBank/DDBJ whole genome shotgun (WGS) entry which is preliminary data.</text>
</comment>
<dbReference type="InterPro" id="IPR058912">
    <property type="entry name" value="HTH_animal"/>
</dbReference>
<dbReference type="SMART" id="SM00686">
    <property type="entry name" value="DM13"/>
    <property type="match status" value="2"/>
</dbReference>
<evidence type="ECO:0000259" key="4">
    <source>
        <dbReference type="PROSITE" id="PS51549"/>
    </source>
</evidence>
<dbReference type="InterPro" id="IPR019545">
    <property type="entry name" value="DM13_domain"/>
</dbReference>
<dbReference type="PANTHER" id="PTHR24036:SF5">
    <property type="entry name" value="THROMBOMODULIN"/>
    <property type="match status" value="1"/>
</dbReference>
<name>A0A9Q1BFP3_HOLLE</name>
<keyword evidence="1" id="KW-0677">Repeat</keyword>
<evidence type="ECO:0000256" key="2">
    <source>
        <dbReference type="SAM" id="SignalP"/>
    </source>
</evidence>
<dbReference type="PROSITE" id="PS50836">
    <property type="entry name" value="DOMON"/>
    <property type="match status" value="1"/>
</dbReference>
<dbReference type="PANTHER" id="PTHR24036">
    <property type="entry name" value="SKELETOR-RELATED"/>
    <property type="match status" value="1"/>
</dbReference>
<dbReference type="Pfam" id="PF00078">
    <property type="entry name" value="RVT_1"/>
    <property type="match status" value="1"/>
</dbReference>
<feature type="domain" description="DM13" evidence="4">
    <location>
        <begin position="36"/>
        <end position="141"/>
    </location>
</feature>
<sequence>MAAHWWRFNTIGNSVIFFTLIAFSSAEVTEYGKLIGEFPDHSLHDVGGTIYAINSTRIWLRGFSFDGDAPDANFYAGNGDSPNATNGVIIPDENGLTTKLSLYSNEDLILSLPDGTTLENIQWIAIWCRAVRVSFGSVRIPMNFEPPAQKSIGELGFTPRVHRVHADDVIILNTKQIRFVNLDYDGFGPDAYFWTGNGQPDPNDRRIPHPVDSTNILPRYNGADITITFPDDLTVNDVDFIGLWCVAARENFGHLPIVSADVRNIPPFVSRKENCLVLWEDNFHISWLVDAGNNKITLTFQGIVDEGEYMAFGISGQDLLTRMVGADVTVVWIDANTNEGKAQDYYLSEYSQCIPDDGRGACPDVLQENGVEDVILTNAKVRDGVTIITVERPLTTSDPRDRDIPTSGNIAIVWGVGFINPTGHVAKHHRRARGDVIVNFGSSSECPVLTGPTVDPEPLDPWTIEPLYPSEDTPMVAVIGPAGGRRGYQGIVGQVGWGLAWYINGSIIPEIYVERGKTYTFHVYGGNDPTFLATYHPFYISDSQDGGYDQKTESEKQFPENPSERTLFTMDVSSLYTSIPHHAALAAIRHYLDQRQDPSIPTTTFLRLTELVLTQNCFQFNGRFFRQIKGVAMGTKLGPSVACLTMGHFEEQLFSRYTGIKPILYKRYIDDIVGVAVGPRNDLEKFINFAETFCPFLKFTHCISNSSVVFLDTELSISDRQIKSNLHFKPTDSHNYLMYPSNHPRSCTNSIPFSQLLRARRICSDDQDFAKVSKQIISFFEQRQYPQRVLSNALKRIQGIDRASALAPKTDHTPTRRIPLVLSFHPSVTPIVRAIYRNVETLRHDPSTRDHFPDPPITAFRIEKNISKHLVRASQPQAVVPDTPGTFPCNRGRCNTCPVVSYDKNLSIVGPNNNRFNVHQHFTCTSANVVYVLLETIYATPEEGTLCEYMGDASPEDYENFDDYFQTLTLTCLDNPQPGILRWTVGEDTPDIVYYQCYQHRFFGWKIIVDGLRKDTTSPEPSVTTEENVTSNTNTVAGNSLVSIATIFGALLLKGWM</sequence>
<dbReference type="OrthoDB" id="2448405at2759"/>
<protein>
    <submittedName>
        <fullName evidence="5">Protein Skeletor, isoforms D/E</fullName>
    </submittedName>
</protein>
<organism evidence="5 6">
    <name type="scientific">Holothuria leucospilota</name>
    <name type="common">Black long sea cucumber</name>
    <name type="synonym">Mertensiothuria leucospilota</name>
    <dbReference type="NCBI Taxonomy" id="206669"/>
    <lineage>
        <taxon>Eukaryota</taxon>
        <taxon>Metazoa</taxon>
        <taxon>Echinodermata</taxon>
        <taxon>Eleutherozoa</taxon>
        <taxon>Echinozoa</taxon>
        <taxon>Holothuroidea</taxon>
        <taxon>Aspidochirotacea</taxon>
        <taxon>Aspidochirotida</taxon>
        <taxon>Holothuriidae</taxon>
        <taxon>Holothuria</taxon>
    </lineage>
</organism>
<keyword evidence="6" id="KW-1185">Reference proteome</keyword>
<reference evidence="5" key="1">
    <citation type="submission" date="2021-10" db="EMBL/GenBank/DDBJ databases">
        <title>Tropical sea cucumber genome reveals ecological adaptation and Cuvierian tubules defense mechanism.</title>
        <authorList>
            <person name="Chen T."/>
        </authorList>
    </citation>
    <scope>NUCLEOTIDE SEQUENCE</scope>
    <source>
        <strain evidence="5">Nanhai2018</strain>
        <tissue evidence="5">Muscle</tissue>
    </source>
</reference>
<keyword evidence="2" id="KW-0732">Signal</keyword>
<feature type="domain" description="DM13" evidence="4">
    <location>
        <begin position="153"/>
        <end position="258"/>
    </location>
</feature>
<dbReference type="SMART" id="SM00664">
    <property type="entry name" value="DoH"/>
    <property type="match status" value="1"/>
</dbReference>
<evidence type="ECO:0000256" key="1">
    <source>
        <dbReference type="ARBA" id="ARBA00022737"/>
    </source>
</evidence>
<evidence type="ECO:0000313" key="5">
    <source>
        <dbReference type="EMBL" id="KAJ8026031.1"/>
    </source>
</evidence>
<dbReference type="InterPro" id="IPR052126">
    <property type="entry name" value="Spindle_Org/Thrombomodulin"/>
</dbReference>
<dbReference type="EMBL" id="JAIZAY010000017">
    <property type="protein sequence ID" value="KAJ8026031.1"/>
    <property type="molecule type" value="Genomic_DNA"/>
</dbReference>
<feature type="signal peptide" evidence="2">
    <location>
        <begin position="1"/>
        <end position="26"/>
    </location>
</feature>
<dbReference type="Pfam" id="PF10517">
    <property type="entry name" value="DM13"/>
    <property type="match status" value="2"/>
</dbReference>